<evidence type="ECO:0000313" key="3">
    <source>
        <dbReference type="Proteomes" id="UP001620461"/>
    </source>
</evidence>
<reference evidence="2 3" key="1">
    <citation type="submission" date="2020-10" db="EMBL/GenBank/DDBJ databases">
        <title>Phylogeny of dyella-like bacteria.</title>
        <authorList>
            <person name="Fu J."/>
        </authorList>
    </citation>
    <scope>NUCLEOTIDE SEQUENCE [LARGE SCALE GENOMIC DNA]</scope>
    <source>
        <strain evidence="2 3">JP1</strain>
    </source>
</reference>
<sequence length="182" mass="20822">MKNKFLKKMVVTLVVLLLMGDAIPADVEEPASGQQLELTLERFASNEVWRVDILEMNPGTITRTSITPEMLEKSPEYRLTINMVPNTKYWQELRLVLTHLTVAPVYESRGDMRWGIIFFGQYNYRIGGLYFDASGRLGAVNNLDVSFKNGGDVVTMLANNFFRQMNSVMDCRCPATENAWKW</sequence>
<evidence type="ECO:0000313" key="2">
    <source>
        <dbReference type="EMBL" id="MFK2900015.1"/>
    </source>
</evidence>
<dbReference type="EMBL" id="JADIKJ010000006">
    <property type="protein sequence ID" value="MFK2900015.1"/>
    <property type="molecule type" value="Genomic_DNA"/>
</dbReference>
<proteinExistence type="predicted"/>
<keyword evidence="3" id="KW-1185">Reference proteome</keyword>
<feature type="signal peptide" evidence="1">
    <location>
        <begin position="1"/>
        <end position="27"/>
    </location>
</feature>
<organism evidence="2 3">
    <name type="scientific">Dyella jejuensis</name>
    <dbReference type="NCBI Taxonomy" id="1432009"/>
    <lineage>
        <taxon>Bacteria</taxon>
        <taxon>Pseudomonadati</taxon>
        <taxon>Pseudomonadota</taxon>
        <taxon>Gammaproteobacteria</taxon>
        <taxon>Lysobacterales</taxon>
        <taxon>Rhodanobacteraceae</taxon>
        <taxon>Dyella</taxon>
    </lineage>
</organism>
<name>A0ABW8JG26_9GAMM</name>
<feature type="chain" id="PRO_5046009792" evidence="1">
    <location>
        <begin position="28"/>
        <end position="182"/>
    </location>
</feature>
<accession>A0ABW8JG26</accession>
<dbReference type="Proteomes" id="UP001620461">
    <property type="component" value="Unassembled WGS sequence"/>
</dbReference>
<gene>
    <name evidence="2" type="ORF">ISP15_06670</name>
</gene>
<comment type="caution">
    <text evidence="2">The sequence shown here is derived from an EMBL/GenBank/DDBJ whole genome shotgun (WGS) entry which is preliminary data.</text>
</comment>
<keyword evidence="1" id="KW-0732">Signal</keyword>
<dbReference type="RefSeq" id="WP_404546362.1">
    <property type="nucleotide sequence ID" value="NZ_JADIKJ010000006.1"/>
</dbReference>
<protein>
    <submittedName>
        <fullName evidence="2">Uncharacterized protein</fullName>
    </submittedName>
</protein>
<evidence type="ECO:0000256" key="1">
    <source>
        <dbReference type="SAM" id="SignalP"/>
    </source>
</evidence>